<dbReference type="Proteomes" id="UP000676169">
    <property type="component" value="Chromosome"/>
</dbReference>
<sequence length="218" mass="23458">MNVRRSATVLASLLLSSSFAWAHKVRFVAFDLPVAAGKCQLIPATDSKKASIVELGISRFSAVVDLSPGSYKLVLPDGRTSGTLSLEGEAARKAIAIVLPGPEGTVSVLTTPDESASFAAGDRIFINATRAEIRVQIGDRNVVCKPASVQLVKPPGKIVDGRYPVRMGIQKDDKWVTFNSTWWPDDPTCRSLVLLYPNANTGVPGVKTIEEVPQKEQQ</sequence>
<organism evidence="2 3">
    <name type="scientific">Luteolibacter ambystomatis</name>
    <dbReference type="NCBI Taxonomy" id="2824561"/>
    <lineage>
        <taxon>Bacteria</taxon>
        <taxon>Pseudomonadati</taxon>
        <taxon>Verrucomicrobiota</taxon>
        <taxon>Verrucomicrobiia</taxon>
        <taxon>Verrucomicrobiales</taxon>
        <taxon>Verrucomicrobiaceae</taxon>
        <taxon>Luteolibacter</taxon>
    </lineage>
</organism>
<evidence type="ECO:0000313" key="3">
    <source>
        <dbReference type="Proteomes" id="UP000676169"/>
    </source>
</evidence>
<dbReference type="RefSeq" id="WP_211632023.1">
    <property type="nucleotide sequence ID" value="NZ_CP073100.1"/>
</dbReference>
<feature type="signal peptide" evidence="1">
    <location>
        <begin position="1"/>
        <end position="22"/>
    </location>
</feature>
<name>A0A975PFC8_9BACT</name>
<evidence type="ECO:0000256" key="1">
    <source>
        <dbReference type="SAM" id="SignalP"/>
    </source>
</evidence>
<proteinExistence type="predicted"/>
<keyword evidence="1" id="KW-0732">Signal</keyword>
<dbReference type="AlphaFoldDB" id="A0A975PFC8"/>
<gene>
    <name evidence="2" type="ORF">KBB96_02770</name>
</gene>
<keyword evidence="3" id="KW-1185">Reference proteome</keyword>
<evidence type="ECO:0000313" key="2">
    <source>
        <dbReference type="EMBL" id="QUE51820.1"/>
    </source>
</evidence>
<dbReference type="KEGG" id="lamb:KBB96_02770"/>
<accession>A0A975PFC8</accession>
<protein>
    <submittedName>
        <fullName evidence="2">Uncharacterized protein</fullName>
    </submittedName>
</protein>
<feature type="chain" id="PRO_5036718808" evidence="1">
    <location>
        <begin position="23"/>
        <end position="218"/>
    </location>
</feature>
<reference evidence="2" key="1">
    <citation type="submission" date="2021-04" db="EMBL/GenBank/DDBJ databases">
        <title>Luteolibacter sp. 32A isolated from the skin of an Anderson's salamander (Ambystoma andersonii).</title>
        <authorList>
            <person name="Spergser J."/>
            <person name="Busse H.-J."/>
        </authorList>
    </citation>
    <scope>NUCLEOTIDE SEQUENCE</scope>
    <source>
        <strain evidence="2">32A</strain>
    </source>
</reference>
<dbReference type="EMBL" id="CP073100">
    <property type="protein sequence ID" value="QUE51820.1"/>
    <property type="molecule type" value="Genomic_DNA"/>
</dbReference>